<evidence type="ECO:0000313" key="3">
    <source>
        <dbReference type="Proteomes" id="UP000236305"/>
    </source>
</evidence>
<accession>A0AA44W8Y3</accession>
<dbReference type="Proteomes" id="UP000236305">
    <property type="component" value="Unassembled WGS sequence"/>
</dbReference>
<dbReference type="EMBL" id="MPSH01000065">
    <property type="protein sequence ID" value="PNH26459.1"/>
    <property type="molecule type" value="Genomic_DNA"/>
</dbReference>
<comment type="caution">
    <text evidence="2">The sequence shown here is derived from an EMBL/GenBank/DDBJ whole genome shotgun (WGS) entry which is preliminary data.</text>
</comment>
<dbReference type="AlphaFoldDB" id="A0AA44W8Y3"/>
<gene>
    <name evidence="2" type="ORF">BJF96_g10230</name>
</gene>
<name>A0AA44W8Y3_VERDA</name>
<evidence type="ECO:0000313" key="2">
    <source>
        <dbReference type="EMBL" id="PNH26459.1"/>
    </source>
</evidence>
<protein>
    <submittedName>
        <fullName evidence="2">Uncharacterized protein</fullName>
    </submittedName>
</protein>
<reference evidence="2 3" key="1">
    <citation type="submission" date="2017-12" db="EMBL/GenBank/DDBJ databases">
        <title>Comparative genomics yields insights into virulence evolution of Verticillium dahliae.</title>
        <authorList>
            <person name="Fan R."/>
            <person name="Armitage A.D."/>
            <person name="Cascant-Lopez E."/>
            <person name="Sobczyk M."/>
            <person name="Cockerton H.M."/>
            <person name="Harrison R.J."/>
        </authorList>
    </citation>
    <scope>NUCLEOTIDE SEQUENCE [LARGE SCALE GENOMIC DNA]</scope>
    <source>
        <strain evidence="2 3">12008</strain>
    </source>
</reference>
<feature type="region of interest" description="Disordered" evidence="1">
    <location>
        <begin position="1"/>
        <end position="24"/>
    </location>
</feature>
<evidence type="ECO:0000256" key="1">
    <source>
        <dbReference type="SAM" id="MobiDB-lite"/>
    </source>
</evidence>
<proteinExistence type="predicted"/>
<sequence length="172" mass="18186">MMGTPFAELHDTSRPPELSDTGLSPMEIIDKHTHFGTSPYPTSIQPTYYYGSVSDKEILSPSGSSGVLGPYNLAESPAHGVSSPVDTIVGMRDRGWPTVSGISKHDTGHVRQISEVTISSASDADNYFSVPLVVSPFDTSAIHGPPLVLTPISPTIVSPAPKEAADRGLEVD</sequence>
<organism evidence="2 3">
    <name type="scientific">Verticillium dahliae</name>
    <name type="common">Verticillium wilt</name>
    <dbReference type="NCBI Taxonomy" id="27337"/>
    <lineage>
        <taxon>Eukaryota</taxon>
        <taxon>Fungi</taxon>
        <taxon>Dikarya</taxon>
        <taxon>Ascomycota</taxon>
        <taxon>Pezizomycotina</taxon>
        <taxon>Sordariomycetes</taxon>
        <taxon>Hypocreomycetidae</taxon>
        <taxon>Glomerellales</taxon>
        <taxon>Plectosphaerellaceae</taxon>
        <taxon>Verticillium</taxon>
    </lineage>
</organism>